<evidence type="ECO:0000313" key="2">
    <source>
        <dbReference type="Proteomes" id="UP000274661"/>
    </source>
</evidence>
<comment type="caution">
    <text evidence="1">The sequence shown here is derived from an EMBL/GenBank/DDBJ whole genome shotgun (WGS) entry which is preliminary data.</text>
</comment>
<dbReference type="AlphaFoldDB" id="A0A429V8D8"/>
<dbReference type="OrthoDB" id="7566213at2"/>
<accession>A0A429V8D8</accession>
<dbReference type="EMBL" id="RWJF01000001">
    <property type="protein sequence ID" value="RST30162.1"/>
    <property type="molecule type" value="Genomic_DNA"/>
</dbReference>
<sequence length="135" mass="14545">MDASKLKAAATSAIHVKNAAGEPLYDGEAPVRIIVHGPGSRAYGEIDTRQTARALKRMNDNDGKMTAATAEERRQEAAEDLAAVTISFEHLTYGDLTGTELFEAVYGDPQLGFIVKQVSKHLADWGNFKPASLEA</sequence>
<gene>
    <name evidence="1" type="ORF">HMF7854_04465</name>
</gene>
<reference evidence="1 2" key="1">
    <citation type="submission" date="2018-12" db="EMBL/GenBank/DDBJ databases">
        <title>Sphingomonas sp. HMF7854 Genome sequencing and assembly.</title>
        <authorList>
            <person name="Cha I."/>
            <person name="Kang H."/>
            <person name="Kim H."/>
            <person name="Kang J."/>
            <person name="Joh K."/>
        </authorList>
    </citation>
    <scope>NUCLEOTIDE SEQUENCE [LARGE SCALE GENOMIC DNA]</scope>
    <source>
        <strain evidence="1 2">HMF7854</strain>
    </source>
</reference>
<organism evidence="1 2">
    <name type="scientific">Sphingomonas ginkgonis</name>
    <dbReference type="NCBI Taxonomy" id="2315330"/>
    <lineage>
        <taxon>Bacteria</taxon>
        <taxon>Pseudomonadati</taxon>
        <taxon>Pseudomonadota</taxon>
        <taxon>Alphaproteobacteria</taxon>
        <taxon>Sphingomonadales</taxon>
        <taxon>Sphingomonadaceae</taxon>
        <taxon>Sphingomonas</taxon>
    </lineage>
</organism>
<proteinExistence type="predicted"/>
<name>A0A429V8D8_9SPHN</name>
<evidence type="ECO:0000313" key="1">
    <source>
        <dbReference type="EMBL" id="RST30162.1"/>
    </source>
</evidence>
<dbReference type="Proteomes" id="UP000274661">
    <property type="component" value="Unassembled WGS sequence"/>
</dbReference>
<keyword evidence="2" id="KW-1185">Reference proteome</keyword>
<dbReference type="RefSeq" id="WP_126717997.1">
    <property type="nucleotide sequence ID" value="NZ_RWJF01000001.1"/>
</dbReference>
<protein>
    <submittedName>
        <fullName evidence="1">Uncharacterized protein</fullName>
    </submittedName>
</protein>